<dbReference type="AlphaFoldDB" id="A0A5C5XVN1"/>
<keyword evidence="2" id="KW-1185">Reference proteome</keyword>
<proteinExistence type="predicted"/>
<accession>A0A5C5XVN1</accession>
<evidence type="ECO:0000313" key="2">
    <source>
        <dbReference type="Proteomes" id="UP000318053"/>
    </source>
</evidence>
<gene>
    <name evidence="1" type="ORF">CA85_22270</name>
</gene>
<organism evidence="1 2">
    <name type="scientific">Allorhodopirellula solitaria</name>
    <dbReference type="NCBI Taxonomy" id="2527987"/>
    <lineage>
        <taxon>Bacteria</taxon>
        <taxon>Pseudomonadati</taxon>
        <taxon>Planctomycetota</taxon>
        <taxon>Planctomycetia</taxon>
        <taxon>Pirellulales</taxon>
        <taxon>Pirellulaceae</taxon>
        <taxon>Allorhodopirellula</taxon>
    </lineage>
</organism>
<sequence length="209" mass="22471">MDSLCPKESSSQMTFWTLFADQALALAAAIEEGDAHSLSGIVDQLATKLVAEHPELNLNIGGDPPRLSILSLPGAETLAEKFVEDAPEISGWLIATQLPSYDPLESVHVSDDSGGALDVRYADLDATVLPLRDDGVTVVLSLDSHFDPVGPESHLYYAVAENVVFTILGGWPHALSKVVLLPRSQTGKLRPLDTLRHQWVEVVGPTRSA</sequence>
<protein>
    <submittedName>
        <fullName evidence="1">Uncharacterized protein</fullName>
    </submittedName>
</protein>
<reference evidence="1 2" key="1">
    <citation type="submission" date="2019-02" db="EMBL/GenBank/DDBJ databases">
        <title>Deep-cultivation of Planctomycetes and their phenomic and genomic characterization uncovers novel biology.</title>
        <authorList>
            <person name="Wiegand S."/>
            <person name="Jogler M."/>
            <person name="Boedeker C."/>
            <person name="Pinto D."/>
            <person name="Vollmers J."/>
            <person name="Rivas-Marin E."/>
            <person name="Kohn T."/>
            <person name="Peeters S.H."/>
            <person name="Heuer A."/>
            <person name="Rast P."/>
            <person name="Oberbeckmann S."/>
            <person name="Bunk B."/>
            <person name="Jeske O."/>
            <person name="Meyerdierks A."/>
            <person name="Storesund J.E."/>
            <person name="Kallscheuer N."/>
            <person name="Luecker S."/>
            <person name="Lage O.M."/>
            <person name="Pohl T."/>
            <person name="Merkel B.J."/>
            <person name="Hornburger P."/>
            <person name="Mueller R.-W."/>
            <person name="Bruemmer F."/>
            <person name="Labrenz M."/>
            <person name="Spormann A.M."/>
            <person name="Op Den Camp H."/>
            <person name="Overmann J."/>
            <person name="Amann R."/>
            <person name="Jetten M.S.M."/>
            <person name="Mascher T."/>
            <person name="Medema M.H."/>
            <person name="Devos D.P."/>
            <person name="Kaster A.-K."/>
            <person name="Ovreas L."/>
            <person name="Rohde M."/>
            <person name="Galperin M.Y."/>
            <person name="Jogler C."/>
        </authorList>
    </citation>
    <scope>NUCLEOTIDE SEQUENCE [LARGE SCALE GENOMIC DNA]</scope>
    <source>
        <strain evidence="1 2">CA85</strain>
    </source>
</reference>
<comment type="caution">
    <text evidence="1">The sequence shown here is derived from an EMBL/GenBank/DDBJ whole genome shotgun (WGS) entry which is preliminary data.</text>
</comment>
<name>A0A5C5XVN1_9BACT</name>
<evidence type="ECO:0000313" key="1">
    <source>
        <dbReference type="EMBL" id="TWT67377.1"/>
    </source>
</evidence>
<dbReference type="RefSeq" id="WP_146391261.1">
    <property type="nucleotide sequence ID" value="NZ_SJPK01000004.1"/>
</dbReference>
<dbReference type="EMBL" id="SJPK01000004">
    <property type="protein sequence ID" value="TWT67377.1"/>
    <property type="molecule type" value="Genomic_DNA"/>
</dbReference>
<dbReference type="Proteomes" id="UP000318053">
    <property type="component" value="Unassembled WGS sequence"/>
</dbReference>